<comment type="subcellular location">
    <subcellularLocation>
        <location evidence="1">Cell envelope</location>
    </subcellularLocation>
</comment>
<dbReference type="Gene3D" id="3.40.50.2300">
    <property type="match status" value="2"/>
</dbReference>
<dbReference type="Pfam" id="PF13407">
    <property type="entry name" value="Peripla_BP_4"/>
    <property type="match status" value="1"/>
</dbReference>
<evidence type="ECO:0000259" key="4">
    <source>
        <dbReference type="Pfam" id="PF13407"/>
    </source>
</evidence>
<evidence type="ECO:0000256" key="2">
    <source>
        <dbReference type="ARBA" id="ARBA00007639"/>
    </source>
</evidence>
<sequence>MLSSRVTRSTRNRLLAVGAVLTLGTLSLTACGGSSSPSSSGGSDEKIGVSLIVKTTSNPFFVSMQDGAKKAAEADGVDLKLAAGKADGDEDTQIQAIENAISKGDKGILITPNGPSVVDALKKAKDAGLFVIALDTPPDPADAADITFATDNFNAGELIGKWTAQQLAGKKAVIALIDLFDDKVVSVDYNRDQGFLTGLGIDTADKKKNGDEAKTGTYTGGKGGDYEIVGSQASQGAEDGGRTAMETLLAKNPNVNVVYTINEPAAAGAFEALKSAGKEKDVLIVSVDGGCSGVNNVKSGVIGATAQQYPVKMAELGVKAIVDLAKTGKKPANSEGLDFFNTGVELVTDKPADGVKSITTTEASQICWGK</sequence>
<dbReference type="PROSITE" id="PS51257">
    <property type="entry name" value="PROKAR_LIPOPROTEIN"/>
    <property type="match status" value="1"/>
</dbReference>
<feature type="domain" description="Periplasmic binding protein" evidence="4">
    <location>
        <begin position="50"/>
        <end position="330"/>
    </location>
</feature>
<comment type="similarity">
    <text evidence="2">Belongs to the bacterial solute-binding protein 2 family.</text>
</comment>
<dbReference type="EMBL" id="CP165735">
    <property type="protein sequence ID" value="XDV72224.1"/>
    <property type="molecule type" value="Genomic_DNA"/>
</dbReference>
<gene>
    <name evidence="5" type="ORF">ABQM86_03285</name>
</gene>
<proteinExistence type="inferred from homology"/>
<dbReference type="SUPFAM" id="SSF53822">
    <property type="entry name" value="Periplasmic binding protein-like I"/>
    <property type="match status" value="1"/>
</dbReference>
<dbReference type="GO" id="GO:0030313">
    <property type="term" value="C:cell envelope"/>
    <property type="evidence" value="ECO:0007669"/>
    <property type="project" value="UniProtKB-SubCell"/>
</dbReference>
<dbReference type="InterPro" id="IPR025997">
    <property type="entry name" value="SBP_2_dom"/>
</dbReference>
<dbReference type="InterPro" id="IPR028082">
    <property type="entry name" value="Peripla_BP_I"/>
</dbReference>
<dbReference type="PANTHER" id="PTHR46847">
    <property type="entry name" value="D-ALLOSE-BINDING PERIPLASMIC PROTEIN-RELATED"/>
    <property type="match status" value="1"/>
</dbReference>
<name>A0AB39YR29_9MICC</name>
<dbReference type="AlphaFoldDB" id="A0AB39YR29"/>
<keyword evidence="3" id="KW-0732">Signal</keyword>
<dbReference type="RefSeq" id="WP_207596082.1">
    <property type="nucleotide sequence ID" value="NZ_CP165735.1"/>
</dbReference>
<evidence type="ECO:0000313" key="5">
    <source>
        <dbReference type="EMBL" id="XDV72224.1"/>
    </source>
</evidence>
<reference evidence="5" key="1">
    <citation type="submission" date="2024-07" db="EMBL/GenBank/DDBJ databases">
        <authorList>
            <person name="Li J."/>
            <person name="Wei H."/>
            <person name="Ma J."/>
        </authorList>
    </citation>
    <scope>NUCLEOTIDE SEQUENCE</scope>
    <source>
        <strain evidence="5">AMU7</strain>
    </source>
</reference>
<protein>
    <submittedName>
        <fullName evidence="5">Substrate-binding domain-containing protein</fullName>
    </submittedName>
</protein>
<organism evidence="5">
    <name type="scientific">Paenarthrobacter sp. AMU7</name>
    <dbReference type="NCBI Taxonomy" id="3162492"/>
    <lineage>
        <taxon>Bacteria</taxon>
        <taxon>Bacillati</taxon>
        <taxon>Actinomycetota</taxon>
        <taxon>Actinomycetes</taxon>
        <taxon>Micrococcales</taxon>
        <taxon>Micrococcaceae</taxon>
        <taxon>Paenarthrobacter</taxon>
    </lineage>
</organism>
<evidence type="ECO:0000256" key="3">
    <source>
        <dbReference type="ARBA" id="ARBA00022729"/>
    </source>
</evidence>
<accession>A0AB39YR29</accession>
<evidence type="ECO:0000256" key="1">
    <source>
        <dbReference type="ARBA" id="ARBA00004196"/>
    </source>
</evidence>
<dbReference type="GO" id="GO:0030246">
    <property type="term" value="F:carbohydrate binding"/>
    <property type="evidence" value="ECO:0007669"/>
    <property type="project" value="UniProtKB-ARBA"/>
</dbReference>
<dbReference type="PANTHER" id="PTHR46847:SF1">
    <property type="entry name" value="D-ALLOSE-BINDING PERIPLASMIC PROTEIN-RELATED"/>
    <property type="match status" value="1"/>
</dbReference>